<evidence type="ECO:0000313" key="3">
    <source>
        <dbReference type="Proteomes" id="UP000035932"/>
    </source>
</evidence>
<protein>
    <submittedName>
        <fullName evidence="2">Membrane-associated oxidoreductase</fullName>
    </submittedName>
</protein>
<evidence type="ECO:0000313" key="2">
    <source>
        <dbReference type="EMBL" id="KMO97205.1"/>
    </source>
</evidence>
<proteinExistence type="predicted"/>
<keyword evidence="3" id="KW-1185">Reference proteome</keyword>
<dbReference type="AlphaFoldDB" id="A0A0J6XM70"/>
<dbReference type="OrthoDB" id="5194370at2"/>
<sequence>MESNDLTPAERRLWEAFPRGEGVDFREGPDEDACDGRDWGAERTVRAEVIAALLLSNPAPSGQVPGINVRGIRIIGKLDLKYAVIEHPIRLRACWFERKPQLYGARLRALVLTDSALPGLTASTLCVDITLRLNCCRVTGPVRLTGARIAGGLFLQGAVIRPGTLSDERDEPPLQLNHAEIGTDIIADDLTVHGQLRINGATIAGLISLDRAKLINPGGIALHAETVSVGTDLRGHRLEAEGMVNLTGARIPGQLLLTRARLANRDGVALRASSCAIGELWLRLCPPIDGIVNLRRSQVDMLYAEPGVWPSVIRTEGLTYRVLHPHLPAEDRLPALEREESGYLPYAYERLAAAYRTVGDEAGARTVQLAKLRRHRRTLPRPARAWGQLQDLTVGYGFRPLRAAGWLAALVLTGSLAYGLHPPRELKAGEAPEFNPVFYTIDLMLPIIGFGQESAFAPNGWYQWLSYLLIVTGWILATTTAAGVSRSLQRQ</sequence>
<comment type="caution">
    <text evidence="2">The sequence shown here is derived from an EMBL/GenBank/DDBJ whole genome shotgun (WGS) entry which is preliminary data.</text>
</comment>
<accession>A0A0J6XM70</accession>
<dbReference type="STRING" id="66430.ACS04_14635"/>
<name>A0A0J6XM70_9ACTN</name>
<evidence type="ECO:0000256" key="1">
    <source>
        <dbReference type="SAM" id="Phobius"/>
    </source>
</evidence>
<keyword evidence="1" id="KW-0472">Membrane</keyword>
<dbReference type="PATRIC" id="fig|66430.4.peg.5361"/>
<feature type="transmembrane region" description="Helical" evidence="1">
    <location>
        <begin position="464"/>
        <end position="484"/>
    </location>
</feature>
<keyword evidence="1" id="KW-0812">Transmembrane</keyword>
<keyword evidence="1" id="KW-1133">Transmembrane helix</keyword>
<dbReference type="EMBL" id="LFML01000053">
    <property type="protein sequence ID" value="KMO97205.1"/>
    <property type="molecule type" value="Genomic_DNA"/>
</dbReference>
<dbReference type="RefSeq" id="WP_048477007.1">
    <property type="nucleotide sequence ID" value="NZ_JBIRUD010000012.1"/>
</dbReference>
<dbReference type="Proteomes" id="UP000035932">
    <property type="component" value="Unassembled WGS sequence"/>
</dbReference>
<gene>
    <name evidence="2" type="ORF">ACS04_14635</name>
</gene>
<reference evidence="2 3" key="1">
    <citation type="submission" date="2015-06" db="EMBL/GenBank/DDBJ databases">
        <title>Recapitulation of the evolution of biosynthetic gene clusters reveals hidden chemical diversity on bacterial genomes.</title>
        <authorList>
            <person name="Cruz-Morales P."/>
            <person name="Martinez-Guerrero C."/>
            <person name="Morales-Escalante M.A."/>
            <person name="Yanez-Guerra L.A."/>
            <person name="Kopp J.F."/>
            <person name="Feldmann J."/>
            <person name="Ramos-Aboites H.E."/>
            <person name="Barona-Gomez F."/>
        </authorList>
    </citation>
    <scope>NUCLEOTIDE SEQUENCE [LARGE SCALE GENOMIC DNA]</scope>
    <source>
        <strain evidence="2 3">ATCC 31245</strain>
    </source>
</reference>
<organism evidence="2 3">
    <name type="scientific">Streptomyces roseus</name>
    <dbReference type="NCBI Taxonomy" id="66430"/>
    <lineage>
        <taxon>Bacteria</taxon>
        <taxon>Bacillati</taxon>
        <taxon>Actinomycetota</taxon>
        <taxon>Actinomycetes</taxon>
        <taxon>Kitasatosporales</taxon>
        <taxon>Streptomycetaceae</taxon>
        <taxon>Streptomyces</taxon>
    </lineage>
</organism>